<dbReference type="Pfam" id="PF13087">
    <property type="entry name" value="AAA_12"/>
    <property type="match status" value="1"/>
</dbReference>
<dbReference type="Pfam" id="PF25049">
    <property type="entry name" value="OB_HELZ2"/>
    <property type="match status" value="1"/>
</dbReference>
<name>A0A6S7IS93_PARCT</name>
<sequence length="2419" mass="272347">LHSTPSMKDYESQHPLVLHGKHYLSTLIIQSEHKRLCHAGPKLTLGSLQDTYHIISARRVVRKLIHRISSKANYQTSRRKHSLPHFVVLFLEEENPCRFGAITRLVFDMILSSLKTIVHQLVNGLLLESQSKRMRRLLARQLKASPPVLLLGPFGTGKTQTVAEAVKVLISQQTQRCRILICTHSNSAADHYIEDYLHPIFKDKDERNSLCEKPLRLYWEHRLAASISDTMLPYCIMDLNTGTFRNPTLEELARKTIVVTTLVTADMLIKCGVEPGFFTHIFIDEAAQAMEVETLIPLSLATEETKVVLAGDHLQLSPPVFSSIGRKLLLDKSILVRLYETYPANSPRKILLLENFRSFPEIVNIPSKLFYEGSLVSKKQLPGDLQYPVKFYGVHGLEERARDSPSYVNMPEVAEITERVEEMVNTWPKQHFGELKLEKACVLSAHYAQIRQIRRELRVHGLSAVHVENVNNVQGLEFDVLFLSTVRTSRMLGPGQHEGKDLGFLSNPKLLNTAITRAKFCLVVIGDPKALCSVGDCRVCWKTILSLCSENGTFHYRVPLTQVLSAIREELTHTVPPGFNSSLQKPYQRLHIAPPISKEFPLFPVQMGAFGQVPPVTSMTLPLHRPGLMSPIIPATLSSPLDYQSQVRPPAASYNPIVRNHITGSMANIYTPSEVHFQPTSPQKATPPGVHASAPSYSHIVANHFTNRMGNIYSEREVKFQPTFPQRAALPTPHYPSQVHVPAASYSYMAENHINDSTRNVQASTEINLQSTSSESASLLTPRDDQAQTPAPAASYYHTVGNNVTDTMRNLKPPSEESWQLTLTERTALPTALSTESALPSSGDSKNHHFNQNRSFNPFGYNELPGSANGLDGKAPGNECSYPGNIFEESCELTLPATQNISPTASEESPILSLCQTLRHNIANSLRNITVSEEAVNMFIENPLEDISVEIKENLVSQVSLLQQQKSSLEQQQVLNRTLAKSIRSFQERSKQVNINAVKDRVLIEHYLLKPSPRLTHVHKINLDSDNEVQEWYRLRRQDPIVQDYIKSFEMLSERARTRGNQDNQMTESCDISDGGNTNLAQSLRGWVLQPQSVVYPSGNSLYEEYLSTEEVAKKLQNGELVSCTLSVDRSSSGKSATCVVDDPLEKNILVPDRQNMNRAFNTDYVAVEITQDLEDQHLREGKVVAILQERHHRQVVCRLASSESTVMIPLNNTNPKLSILQSDNHVGQTGVAVFDTQGDQIHFQHFVSDVQDKLFLVQFLKWDVSYRYPLGFVAKCFDQYSDLNSLIPILCYDYGIPNSFPVADSEETEARFSQSWQIPDVELKSRCRYEDAFTIDSEGAEELDDAISVRPVKYGIYSVTIHVADVSYFVSKGSLVDKTAQERATSLYVTPPSNLSLTLLPKRLSHICSLLPGKERLAVSVEFVIDSNGNILRSPIFRRSIVVSQRQLSFEEVDGFLSGLEMAASRTSSSPLLCSLQVLYCLSRELWARRVRAGSFQACTEVSMQSTSRRIVEELMIITNMAVAEKLSKFPDSHAVPFRVQQLPKYSALQSLASWAADNDLNLNEMWLTQFLTGYQEQESLHSSTVCLDLRIWQDICQEVKIGNMADLTEEILSLHKNSSITTRLQRKLPKSKYVSSNQYSSAERRHFALNADCYTHFTSPIRRYFDIVVHRVLFSETTAPLYDDREMEELCNTLNVRCGNAAAFSKQYSVVCEAESLRETDGWRTMEIYSMEVDYMTLKNVEDINNSSLQKVKVNDMGATMCHDEVKQFVACWTLHNVDLSEEHSTEHNLLGNRFQAPPAVLKHPSSAGVVTQDLKGHTPLQPALANKIFQQRRSQDLETKTVLEIPTKLWCELLRAIKKEDIIPMVKSMENINKHAIVVNNKPSSERNDGISVTINTSGCNVVKRTFECGDKLQVLFACSSTTSLPQPLLQAIQVVPENICCIQHHRQPVECFCEKAKVPSRERYSSVEEYQRINIPLLMMESAERSVRAGLFSINLKDVVMKWTKDTSNVIHGHFYIPVGRLSPSIIIHKNDFVCISTAQVISHGCIEDVVALTGSGHHVQLVLNSACTADLPGTVNIEVIPQCVNYRRMITAVRNLPQSTEDVRSLFLTRDLYSPVKKSRTKRSFTSSFTLDPSQRKALEKAIHSSFTIIEGQPGTGKTYCAAAIAEQFFLENSYQKPFANVLLCSPTDQAVDDAENILSRVSTVRVLRSYDREIEAESFPEIAAVYGVHPRSSATDRILQESALHFRIRSNSNPFHRKILKYAQQLQNMLQESKAKGGNKQQLCRIIEEYKKLVDMAEEYELTESGVNIVLCTCIEAGSLRIQKHARIKQCIMDESHHCLEAESLMVFQTLSTRCERVVLLGDSRIEAGPIIENKLARRFGLNRSLFHSLRSARGKTRLPKLILDVQHRILGL</sequence>
<feature type="region of interest" description="Disordered" evidence="2">
    <location>
        <begin position="770"/>
        <end position="794"/>
    </location>
</feature>
<dbReference type="GO" id="GO:0000932">
    <property type="term" value="C:P-body"/>
    <property type="evidence" value="ECO:0007669"/>
    <property type="project" value="TreeGrafter"/>
</dbReference>
<dbReference type="GO" id="GO:0000175">
    <property type="term" value="F:3'-5'-RNA exonuclease activity"/>
    <property type="evidence" value="ECO:0007669"/>
    <property type="project" value="TreeGrafter"/>
</dbReference>
<evidence type="ECO:0000259" key="5">
    <source>
        <dbReference type="SMART" id="SM00955"/>
    </source>
</evidence>
<feature type="domain" description="AAA+ ATPase" evidence="3">
    <location>
        <begin position="144"/>
        <end position="340"/>
    </location>
</feature>
<dbReference type="SMART" id="SM00487">
    <property type="entry name" value="DEXDc"/>
    <property type="match status" value="1"/>
</dbReference>
<dbReference type="InterPro" id="IPR012340">
    <property type="entry name" value="NA-bd_OB-fold"/>
</dbReference>
<dbReference type="GO" id="GO:0006402">
    <property type="term" value="P:mRNA catabolic process"/>
    <property type="evidence" value="ECO:0007669"/>
    <property type="project" value="TreeGrafter"/>
</dbReference>
<keyword evidence="6" id="KW-0347">Helicase</keyword>
<dbReference type="InterPro" id="IPR001900">
    <property type="entry name" value="RNase_II/R"/>
</dbReference>
<comment type="catalytic activity">
    <reaction evidence="1">
        <text>ATP + H2O = ADP + phosphate + H(+)</text>
        <dbReference type="Rhea" id="RHEA:13065"/>
        <dbReference type="ChEBI" id="CHEBI:15377"/>
        <dbReference type="ChEBI" id="CHEBI:15378"/>
        <dbReference type="ChEBI" id="CHEBI:30616"/>
        <dbReference type="ChEBI" id="CHEBI:43474"/>
        <dbReference type="ChEBI" id="CHEBI:456216"/>
        <dbReference type="EC" id="3.6.4.12"/>
    </reaction>
    <physiologicalReaction direction="left-to-right" evidence="1">
        <dbReference type="Rhea" id="RHEA:13066"/>
    </physiologicalReaction>
</comment>
<dbReference type="EMBL" id="CACRXK020006139">
    <property type="protein sequence ID" value="CAB4008491.1"/>
    <property type="molecule type" value="Genomic_DNA"/>
</dbReference>
<feature type="compositionally biased region" description="Polar residues" evidence="2">
    <location>
        <begin position="832"/>
        <end position="856"/>
    </location>
</feature>
<dbReference type="SUPFAM" id="SSF52540">
    <property type="entry name" value="P-loop containing nucleoside triphosphate hydrolases"/>
    <property type="match status" value="2"/>
</dbReference>
<dbReference type="PANTHER" id="PTHR23355">
    <property type="entry name" value="RIBONUCLEASE"/>
    <property type="match status" value="1"/>
</dbReference>
<feature type="domain" description="RNB" evidence="5">
    <location>
        <begin position="1327"/>
        <end position="1681"/>
    </location>
</feature>
<evidence type="ECO:0000259" key="4">
    <source>
        <dbReference type="SMART" id="SM00487"/>
    </source>
</evidence>
<dbReference type="Proteomes" id="UP001152795">
    <property type="component" value="Unassembled WGS sequence"/>
</dbReference>
<accession>A0A6S7IS93</accession>
<protein>
    <submittedName>
        <fullName evidence="6">Probable helicase with zinc finger domain</fullName>
    </submittedName>
</protein>
<dbReference type="InterPro" id="IPR022966">
    <property type="entry name" value="RNase_II/R_CS"/>
</dbReference>
<feature type="non-terminal residue" evidence="6">
    <location>
        <position position="2419"/>
    </location>
</feature>
<feature type="domain" description="AAA+ ATPase" evidence="3">
    <location>
        <begin position="2149"/>
        <end position="2392"/>
    </location>
</feature>
<dbReference type="SMART" id="SM00382">
    <property type="entry name" value="AAA"/>
    <property type="match status" value="2"/>
</dbReference>
<gene>
    <name evidence="6" type="ORF">PACLA_8A078942</name>
</gene>
<comment type="caution">
    <text evidence="6">The sequence shown here is derived from an EMBL/GenBank/DDBJ whole genome shotgun (WGS) entry which is preliminary data.</text>
</comment>
<organism evidence="6 7">
    <name type="scientific">Paramuricea clavata</name>
    <name type="common">Red gorgonian</name>
    <name type="synonym">Violescent sea-whip</name>
    <dbReference type="NCBI Taxonomy" id="317549"/>
    <lineage>
        <taxon>Eukaryota</taxon>
        <taxon>Metazoa</taxon>
        <taxon>Cnidaria</taxon>
        <taxon>Anthozoa</taxon>
        <taxon>Octocorallia</taxon>
        <taxon>Malacalcyonacea</taxon>
        <taxon>Plexauridae</taxon>
        <taxon>Paramuricea</taxon>
    </lineage>
</organism>
<reference evidence="6" key="1">
    <citation type="submission" date="2020-04" db="EMBL/GenBank/DDBJ databases">
        <authorList>
            <person name="Alioto T."/>
            <person name="Alioto T."/>
            <person name="Gomez Garrido J."/>
        </authorList>
    </citation>
    <scope>NUCLEOTIDE SEQUENCE</scope>
    <source>
        <strain evidence="6">A484AB</strain>
    </source>
</reference>
<evidence type="ECO:0000259" key="3">
    <source>
        <dbReference type="SMART" id="SM00382"/>
    </source>
</evidence>
<dbReference type="InterPro" id="IPR041679">
    <property type="entry name" value="DNA2/NAM7-like_C"/>
</dbReference>
<dbReference type="GO" id="GO:0003723">
    <property type="term" value="F:RNA binding"/>
    <property type="evidence" value="ECO:0007669"/>
    <property type="project" value="InterPro"/>
</dbReference>
<dbReference type="InterPro" id="IPR003593">
    <property type="entry name" value="AAA+_ATPase"/>
</dbReference>
<keyword evidence="6" id="KW-0067">ATP-binding</keyword>
<dbReference type="SMART" id="SM00955">
    <property type="entry name" value="RNB"/>
    <property type="match status" value="1"/>
</dbReference>
<keyword evidence="6" id="KW-0378">Hydrolase</keyword>
<dbReference type="InterPro" id="IPR047187">
    <property type="entry name" value="SF1_C_Upf1"/>
</dbReference>
<proteinExistence type="predicted"/>
<dbReference type="Gene3D" id="3.40.50.300">
    <property type="entry name" value="P-loop containing nucleotide triphosphate hydrolases"/>
    <property type="match status" value="3"/>
</dbReference>
<dbReference type="InterPro" id="IPR050180">
    <property type="entry name" value="RNR_Ribonuclease"/>
</dbReference>
<dbReference type="InterPro" id="IPR027417">
    <property type="entry name" value="P-loop_NTPase"/>
</dbReference>
<keyword evidence="6" id="KW-0547">Nucleotide-binding</keyword>
<evidence type="ECO:0000256" key="1">
    <source>
        <dbReference type="ARBA" id="ARBA00048432"/>
    </source>
</evidence>
<dbReference type="Pfam" id="PF00773">
    <property type="entry name" value="RNB"/>
    <property type="match status" value="1"/>
</dbReference>
<dbReference type="Pfam" id="PF13086">
    <property type="entry name" value="AAA_11"/>
    <property type="match status" value="3"/>
</dbReference>
<dbReference type="Gene3D" id="2.40.50.690">
    <property type="match status" value="1"/>
</dbReference>
<dbReference type="InterPro" id="IPR014001">
    <property type="entry name" value="Helicase_ATP-bd"/>
</dbReference>
<feature type="domain" description="Helicase ATP-binding" evidence="4">
    <location>
        <begin position="2132"/>
        <end position="2410"/>
    </location>
</feature>
<keyword evidence="7" id="KW-1185">Reference proteome</keyword>
<dbReference type="PANTHER" id="PTHR23355:SF9">
    <property type="entry name" value="DIS3-LIKE EXONUCLEASE 2"/>
    <property type="match status" value="1"/>
</dbReference>
<dbReference type="InterPro" id="IPR041677">
    <property type="entry name" value="DNA2/NAM7_AAA_11"/>
</dbReference>
<dbReference type="OrthoDB" id="5956173at2759"/>
<dbReference type="SUPFAM" id="SSF50249">
    <property type="entry name" value="Nucleic acid-binding proteins"/>
    <property type="match status" value="2"/>
</dbReference>
<evidence type="ECO:0000313" key="7">
    <source>
        <dbReference type="Proteomes" id="UP001152795"/>
    </source>
</evidence>
<dbReference type="PROSITE" id="PS01175">
    <property type="entry name" value="RIBONUCLEASE_II"/>
    <property type="match status" value="1"/>
</dbReference>
<evidence type="ECO:0000313" key="6">
    <source>
        <dbReference type="EMBL" id="CAB4008491.1"/>
    </source>
</evidence>
<dbReference type="CDD" id="cd18808">
    <property type="entry name" value="SF1_C_Upf1"/>
    <property type="match status" value="1"/>
</dbReference>
<dbReference type="GO" id="GO:0003678">
    <property type="term" value="F:DNA helicase activity"/>
    <property type="evidence" value="ECO:0007669"/>
    <property type="project" value="UniProtKB-EC"/>
</dbReference>
<feature type="region of interest" description="Disordered" evidence="2">
    <location>
        <begin position="832"/>
        <end position="862"/>
    </location>
</feature>
<feature type="compositionally biased region" description="Polar residues" evidence="2">
    <location>
        <begin position="770"/>
        <end position="779"/>
    </location>
</feature>
<evidence type="ECO:0000256" key="2">
    <source>
        <dbReference type="SAM" id="MobiDB-lite"/>
    </source>
</evidence>
<dbReference type="InterPro" id="IPR056787">
    <property type="entry name" value="OB_HELZ2"/>
</dbReference>